<feature type="transmembrane region" description="Helical" evidence="1">
    <location>
        <begin position="215"/>
        <end position="232"/>
    </location>
</feature>
<evidence type="ECO:0000313" key="3">
    <source>
        <dbReference type="Proteomes" id="UP000399805"/>
    </source>
</evidence>
<organism evidence="2 3">
    <name type="scientific">Amycolatopsis camponoti</name>
    <dbReference type="NCBI Taxonomy" id="2606593"/>
    <lineage>
        <taxon>Bacteria</taxon>
        <taxon>Bacillati</taxon>
        <taxon>Actinomycetota</taxon>
        <taxon>Actinomycetes</taxon>
        <taxon>Pseudonocardiales</taxon>
        <taxon>Pseudonocardiaceae</taxon>
        <taxon>Amycolatopsis</taxon>
    </lineage>
</organism>
<proteinExistence type="predicted"/>
<feature type="transmembrane region" description="Helical" evidence="1">
    <location>
        <begin position="238"/>
        <end position="257"/>
    </location>
</feature>
<dbReference type="RefSeq" id="WP_230863041.1">
    <property type="nucleotide sequence ID" value="NZ_CABVGP010000003.1"/>
</dbReference>
<feature type="transmembrane region" description="Helical" evidence="1">
    <location>
        <begin position="63"/>
        <end position="91"/>
    </location>
</feature>
<dbReference type="AlphaFoldDB" id="A0A6I8M6W2"/>
<reference evidence="2 3" key="1">
    <citation type="submission" date="2019-09" db="EMBL/GenBank/DDBJ databases">
        <authorList>
            <person name="Leyn A S."/>
        </authorList>
    </citation>
    <scope>NUCLEOTIDE SEQUENCE [LARGE SCALE GENOMIC DNA]</scope>
    <source>
        <strain evidence="2">AA231_1</strain>
    </source>
</reference>
<keyword evidence="1" id="KW-0472">Membrane</keyword>
<dbReference type="Proteomes" id="UP000399805">
    <property type="component" value="Unassembled WGS sequence"/>
</dbReference>
<gene>
    <name evidence="2" type="ORF">AA23TX_08536</name>
</gene>
<sequence>MTSVDTVGASVQIVPVPERVPAFELDPAMPSGALPIFGEYLDRIGRTAANGRLLTWVLPVFGIAQFFTGAGIALPLGTIALAGSVVAWWLYRAHLWVPETRLKREPFRQVDIAPDALVAAGRTVGIRLPDGRWLRVRLDETYRLLLAGHRRVWLLGRGPKVFVGFSGVVRVRRARIVDAPPSGAVAVPAPVTSGSPRLDPVLAAHRRRIARELRAMAAFLLVLAGFAVWVRFDFPVTKWVALTVMAGALLGALATALRALTYRRPLPADHWTELRAVLDGPVRMGRHGAARLSGLTMLADGTVVGFRLHKADPSMAANISATGRLWIAGVPRPGAAKAGVPGYPVLGTVWLG</sequence>
<protein>
    <submittedName>
        <fullName evidence="2">Uncharacterized protein</fullName>
    </submittedName>
</protein>
<keyword evidence="1" id="KW-0812">Transmembrane</keyword>
<dbReference type="EMBL" id="CABVGP010000003">
    <property type="protein sequence ID" value="VVJ23641.1"/>
    <property type="molecule type" value="Genomic_DNA"/>
</dbReference>
<accession>A0A6I8M6W2</accession>
<keyword evidence="1" id="KW-1133">Transmembrane helix</keyword>
<evidence type="ECO:0000256" key="1">
    <source>
        <dbReference type="SAM" id="Phobius"/>
    </source>
</evidence>
<keyword evidence="3" id="KW-1185">Reference proteome</keyword>
<evidence type="ECO:0000313" key="2">
    <source>
        <dbReference type="EMBL" id="VVJ23641.1"/>
    </source>
</evidence>
<name>A0A6I8M6W2_9PSEU</name>